<dbReference type="AlphaFoldDB" id="A0A4U0XVW7"/>
<sequence>MRTSDPSERPTYTAEQMTKYYDCISLPSKYRHELGSKSREAATGKDALSFLAALQKYQLASVPFENLELHYSPRHVINIEPEYLFHKIVERGTGRGGYCMENNCLFGTVLRSLGFDLYSAGARVSGSMQPQAEPKYTGWSHMINIVTIQSQRYFVDVGFGSSGPTHPIPLVHDRVSVNVPPQTVRLNHTNILDNTSRDSDKLLWVYEHRNADDAPWTPTYCFTETEFLPADFTVMSHHTSTSKTSWFTYKVICTKMLMDPGTEQIVGDVTLFETAIKKRIAGKAEALTTITSEEERIRALEEHLGVKLSEAERTGIQGMVSEVK</sequence>
<dbReference type="Pfam" id="PF00797">
    <property type="entry name" value="Acetyltransf_2"/>
    <property type="match status" value="1"/>
</dbReference>
<dbReference type="PANTHER" id="PTHR11786:SF0">
    <property type="entry name" value="ARYLAMINE N-ACETYLTRANSFERASE 4-RELATED"/>
    <property type="match status" value="1"/>
</dbReference>
<accession>A0A4U0XVW7</accession>
<proteinExistence type="inferred from homology"/>
<comment type="similarity">
    <text evidence="1">Belongs to the arylamine N-acetyltransferase family.</text>
</comment>
<dbReference type="InterPro" id="IPR053710">
    <property type="entry name" value="Arylamine_NAT_domain_sf"/>
</dbReference>
<reference evidence="2 3" key="1">
    <citation type="submission" date="2017-03" db="EMBL/GenBank/DDBJ databases">
        <title>Genomes of endolithic fungi from Antarctica.</title>
        <authorList>
            <person name="Coleine C."/>
            <person name="Masonjones S."/>
            <person name="Stajich J.E."/>
        </authorList>
    </citation>
    <scope>NUCLEOTIDE SEQUENCE [LARGE SCALE GENOMIC DNA]</scope>
    <source>
        <strain evidence="2 3">CCFEE 5187</strain>
    </source>
</reference>
<dbReference type="STRING" id="331657.A0A4U0XVW7"/>
<dbReference type="Proteomes" id="UP000308768">
    <property type="component" value="Unassembled WGS sequence"/>
</dbReference>
<dbReference type="GO" id="GO:0016407">
    <property type="term" value="F:acetyltransferase activity"/>
    <property type="evidence" value="ECO:0007669"/>
    <property type="project" value="InterPro"/>
</dbReference>
<comment type="caution">
    <text evidence="2">The sequence shown here is derived from an EMBL/GenBank/DDBJ whole genome shotgun (WGS) entry which is preliminary data.</text>
</comment>
<protein>
    <submittedName>
        <fullName evidence="2">Uncharacterized protein</fullName>
    </submittedName>
</protein>
<dbReference type="InterPro" id="IPR001447">
    <property type="entry name" value="Arylamine_N-AcTrfase"/>
</dbReference>
<evidence type="ECO:0000313" key="3">
    <source>
        <dbReference type="Proteomes" id="UP000308768"/>
    </source>
</evidence>
<evidence type="ECO:0000313" key="2">
    <source>
        <dbReference type="EMBL" id="TKA80821.1"/>
    </source>
</evidence>
<dbReference type="Gene3D" id="3.30.2140.20">
    <property type="match status" value="1"/>
</dbReference>
<dbReference type="OrthoDB" id="10260017at2759"/>
<organism evidence="2 3">
    <name type="scientific">Cryomyces minteri</name>
    <dbReference type="NCBI Taxonomy" id="331657"/>
    <lineage>
        <taxon>Eukaryota</taxon>
        <taxon>Fungi</taxon>
        <taxon>Dikarya</taxon>
        <taxon>Ascomycota</taxon>
        <taxon>Pezizomycotina</taxon>
        <taxon>Dothideomycetes</taxon>
        <taxon>Dothideomycetes incertae sedis</taxon>
        <taxon>Cryomyces</taxon>
    </lineage>
</organism>
<evidence type="ECO:0000256" key="1">
    <source>
        <dbReference type="ARBA" id="ARBA00006547"/>
    </source>
</evidence>
<dbReference type="InterPro" id="IPR038765">
    <property type="entry name" value="Papain-like_cys_pep_sf"/>
</dbReference>
<dbReference type="SUPFAM" id="SSF54001">
    <property type="entry name" value="Cysteine proteinases"/>
    <property type="match status" value="1"/>
</dbReference>
<name>A0A4U0XVW7_9PEZI</name>
<dbReference type="EMBL" id="NAJN01000045">
    <property type="protein sequence ID" value="TKA80821.1"/>
    <property type="molecule type" value="Genomic_DNA"/>
</dbReference>
<gene>
    <name evidence="2" type="ORF">B0A49_01750</name>
</gene>
<dbReference type="PANTHER" id="PTHR11786">
    <property type="entry name" value="N-HYDROXYARYLAMINE O-ACETYLTRANSFERASE"/>
    <property type="match status" value="1"/>
</dbReference>
<keyword evidence="3" id="KW-1185">Reference proteome</keyword>